<dbReference type="Proteomes" id="UP001409585">
    <property type="component" value="Unassembled WGS sequence"/>
</dbReference>
<comment type="function">
    <text evidence="5">Involved in urease metallocenter assembly. Binds nickel. Probably functions as a nickel donor during metallocenter assembly.</text>
</comment>
<keyword evidence="2 5" id="KW-0963">Cytoplasm</keyword>
<sequence length="147" mass="16674">MFEVYQRLGTHCHEPVDAEVVLDHEQRTKGRLKTITADGQEVRIFLERGKPLLVGEYLRTHCGKTLRVAGATEPVAKAHCDDWLTFAKACYHLGNRHVKMQVGERWLRITPDHVLEELLQLLGLTIIHEEAVFVHENGAYGGHGHAH</sequence>
<dbReference type="SMART" id="SM00988">
    <property type="entry name" value="UreE_N"/>
    <property type="match status" value="1"/>
</dbReference>
<evidence type="ECO:0000256" key="3">
    <source>
        <dbReference type="ARBA" id="ARBA00022596"/>
    </source>
</evidence>
<feature type="domain" description="UreE urease accessory N-terminal" evidence="6">
    <location>
        <begin position="1"/>
        <end position="66"/>
    </location>
</feature>
<dbReference type="GO" id="GO:0065003">
    <property type="term" value="P:protein-containing complex assembly"/>
    <property type="evidence" value="ECO:0007669"/>
    <property type="project" value="InterPro"/>
</dbReference>
<evidence type="ECO:0000313" key="7">
    <source>
        <dbReference type="EMBL" id="GAA4961046.1"/>
    </source>
</evidence>
<name>A0AAV3UAF0_9ALTE</name>
<comment type="subcellular location">
    <subcellularLocation>
        <location evidence="1 5">Cytoplasm</location>
    </subcellularLocation>
</comment>
<accession>A0AAV3UAF0</accession>
<dbReference type="RefSeq" id="WP_345427975.1">
    <property type="nucleotide sequence ID" value="NZ_AP031496.1"/>
</dbReference>
<evidence type="ECO:0000259" key="6">
    <source>
        <dbReference type="SMART" id="SM00988"/>
    </source>
</evidence>
<comment type="caution">
    <text evidence="7">The sequence shown here is derived from an EMBL/GenBank/DDBJ whole genome shotgun (WGS) entry which is preliminary data.</text>
</comment>
<dbReference type="InterPro" id="IPR007864">
    <property type="entry name" value="UreE_C_dom"/>
</dbReference>
<keyword evidence="4 5" id="KW-0143">Chaperone</keyword>
<evidence type="ECO:0000313" key="8">
    <source>
        <dbReference type="Proteomes" id="UP001409585"/>
    </source>
</evidence>
<dbReference type="GO" id="GO:0006457">
    <property type="term" value="P:protein folding"/>
    <property type="evidence" value="ECO:0007669"/>
    <property type="project" value="InterPro"/>
</dbReference>
<dbReference type="HAMAP" id="MF_00822">
    <property type="entry name" value="UreE"/>
    <property type="match status" value="1"/>
</dbReference>
<dbReference type="AlphaFoldDB" id="A0AAV3UAF0"/>
<keyword evidence="3 5" id="KW-0533">Nickel</keyword>
<gene>
    <name evidence="5 7" type="primary">ureE</name>
    <name evidence="7" type="ORF">GCM10025791_48130</name>
</gene>
<dbReference type="InterPro" id="IPR036118">
    <property type="entry name" value="UreE_N_sf"/>
</dbReference>
<evidence type="ECO:0000256" key="2">
    <source>
        <dbReference type="ARBA" id="ARBA00022490"/>
    </source>
</evidence>
<dbReference type="NCBIfam" id="NF009751">
    <property type="entry name" value="PRK13261.1-1"/>
    <property type="match status" value="1"/>
</dbReference>
<comment type="similarity">
    <text evidence="5">Belongs to the UreE family.</text>
</comment>
<dbReference type="GO" id="GO:0051082">
    <property type="term" value="F:unfolded protein binding"/>
    <property type="evidence" value="ECO:0007669"/>
    <property type="project" value="UniProtKB-UniRule"/>
</dbReference>
<dbReference type="InterPro" id="IPR004029">
    <property type="entry name" value="UreE_N"/>
</dbReference>
<dbReference type="SUPFAM" id="SSF69287">
    <property type="entry name" value="Urease metallochaperone UreE, N-terminal domain"/>
    <property type="match status" value="1"/>
</dbReference>
<evidence type="ECO:0000256" key="1">
    <source>
        <dbReference type="ARBA" id="ARBA00004496"/>
    </source>
</evidence>
<dbReference type="SUPFAM" id="SSF69737">
    <property type="entry name" value="Urease metallochaperone UreE, C-terminal domain"/>
    <property type="match status" value="1"/>
</dbReference>
<dbReference type="GO" id="GO:0016151">
    <property type="term" value="F:nickel cation binding"/>
    <property type="evidence" value="ECO:0007669"/>
    <property type="project" value="UniProtKB-UniRule"/>
</dbReference>
<dbReference type="GO" id="GO:0005737">
    <property type="term" value="C:cytoplasm"/>
    <property type="evidence" value="ECO:0007669"/>
    <property type="project" value="UniProtKB-SubCell"/>
</dbReference>
<evidence type="ECO:0000256" key="5">
    <source>
        <dbReference type="HAMAP-Rule" id="MF_00822"/>
    </source>
</evidence>
<dbReference type="Gene3D" id="3.30.70.790">
    <property type="entry name" value="UreE, C-terminal domain"/>
    <property type="match status" value="1"/>
</dbReference>
<dbReference type="EMBL" id="BAABLX010000079">
    <property type="protein sequence ID" value="GAA4961046.1"/>
    <property type="molecule type" value="Genomic_DNA"/>
</dbReference>
<dbReference type="Pfam" id="PF02814">
    <property type="entry name" value="UreE_N"/>
    <property type="match status" value="1"/>
</dbReference>
<dbReference type="PIRSF" id="PIRSF036402">
    <property type="entry name" value="Ureas_acces_UreE"/>
    <property type="match status" value="1"/>
</dbReference>
<organism evidence="7 8">
    <name type="scientific">Halioxenophilus aromaticivorans</name>
    <dbReference type="NCBI Taxonomy" id="1306992"/>
    <lineage>
        <taxon>Bacteria</taxon>
        <taxon>Pseudomonadati</taxon>
        <taxon>Pseudomonadota</taxon>
        <taxon>Gammaproteobacteria</taxon>
        <taxon>Alteromonadales</taxon>
        <taxon>Alteromonadaceae</taxon>
        <taxon>Halioxenophilus</taxon>
    </lineage>
</organism>
<dbReference type="Pfam" id="PF05194">
    <property type="entry name" value="UreE_C"/>
    <property type="match status" value="1"/>
</dbReference>
<reference evidence="8" key="1">
    <citation type="journal article" date="2019" name="Int. J. Syst. Evol. Microbiol.">
        <title>The Global Catalogue of Microorganisms (GCM) 10K type strain sequencing project: providing services to taxonomists for standard genome sequencing and annotation.</title>
        <authorList>
            <consortium name="The Broad Institute Genomics Platform"/>
            <consortium name="The Broad Institute Genome Sequencing Center for Infectious Disease"/>
            <person name="Wu L."/>
            <person name="Ma J."/>
        </authorList>
    </citation>
    <scope>NUCLEOTIDE SEQUENCE [LARGE SCALE GENOMIC DNA]</scope>
    <source>
        <strain evidence="8">JCM 19134</strain>
    </source>
</reference>
<dbReference type="InterPro" id="IPR012406">
    <property type="entry name" value="UreE"/>
</dbReference>
<evidence type="ECO:0000256" key="4">
    <source>
        <dbReference type="ARBA" id="ARBA00023186"/>
    </source>
</evidence>
<keyword evidence="8" id="KW-1185">Reference proteome</keyword>
<dbReference type="GO" id="GO:0019627">
    <property type="term" value="P:urea metabolic process"/>
    <property type="evidence" value="ECO:0007669"/>
    <property type="project" value="InterPro"/>
</dbReference>
<dbReference type="Gene3D" id="2.60.260.20">
    <property type="entry name" value="Urease metallochaperone UreE, N-terminal domain"/>
    <property type="match status" value="1"/>
</dbReference>
<protein>
    <recommendedName>
        <fullName evidence="5">Urease accessory protein UreE</fullName>
    </recommendedName>
</protein>
<proteinExistence type="inferred from homology"/>